<evidence type="ECO:0000313" key="1">
    <source>
        <dbReference type="EMBL" id="RYO90357.1"/>
    </source>
</evidence>
<organism evidence="1 2">
    <name type="scientific">Monosporascus cannonballus</name>
    <dbReference type="NCBI Taxonomy" id="155416"/>
    <lineage>
        <taxon>Eukaryota</taxon>
        <taxon>Fungi</taxon>
        <taxon>Dikarya</taxon>
        <taxon>Ascomycota</taxon>
        <taxon>Pezizomycotina</taxon>
        <taxon>Sordariomycetes</taxon>
        <taxon>Xylariomycetidae</taxon>
        <taxon>Xylariales</taxon>
        <taxon>Xylariales incertae sedis</taxon>
        <taxon>Monosporascus</taxon>
    </lineage>
</organism>
<proteinExistence type="predicted"/>
<sequence length="300" mass="32810">MPPSTPRNHLDADGFVVIRNILTPEQVSSLRAAAERTTALARSGGWPHVRTVGKQFPPWDAAEAAEKGIWGVQGLNDPALPAHAAFLRVYFGDEVLGPAAELMACSADDDLVMELHNLLVRPDRGDFELRWHRDDIPAEATPEEEAARLDELHRDGYWHAQWNLALCDGDESLVVVPGSHRRARTAAERAAGPLEPGMPGRLVVRLGAGDAVFYDNNILHRGVYDAGRERLTLHGSVGRAGPGAGRLRARNVLQHGVGAYVDRCDFSVLDERYRPRAEAMRARLVQLGRESGDVGYSLTG</sequence>
<gene>
    <name evidence="1" type="ORF">DL762_002687</name>
</gene>
<dbReference type="PANTHER" id="PTHR40470">
    <property type="entry name" value="PHYTANOYL-COA DIOXYGENASE FAMILY PROTEIN (AFU_ORTHOLOGUE AFUA_2G15850)"/>
    <property type="match status" value="1"/>
</dbReference>
<dbReference type="PANTHER" id="PTHR40470:SF1">
    <property type="entry name" value="PHYTANOYL-COA DIOXYGENASE FAMILY PROTEIN (AFU_ORTHOLOGUE AFUA_2G15850)"/>
    <property type="match status" value="1"/>
</dbReference>
<dbReference type="EMBL" id="QJNS01000057">
    <property type="protein sequence ID" value="RYO90357.1"/>
    <property type="molecule type" value="Genomic_DNA"/>
</dbReference>
<dbReference type="SUPFAM" id="SSF51197">
    <property type="entry name" value="Clavaminate synthase-like"/>
    <property type="match status" value="1"/>
</dbReference>
<dbReference type="Proteomes" id="UP000294003">
    <property type="component" value="Unassembled WGS sequence"/>
</dbReference>
<dbReference type="Pfam" id="PF05721">
    <property type="entry name" value="PhyH"/>
    <property type="match status" value="1"/>
</dbReference>
<accession>A0ABY0HCM0</accession>
<evidence type="ECO:0000313" key="2">
    <source>
        <dbReference type="Proteomes" id="UP000294003"/>
    </source>
</evidence>
<protein>
    <recommendedName>
        <fullName evidence="3">Phytanoyl-CoA dioxygenase</fullName>
    </recommendedName>
</protein>
<name>A0ABY0HCM0_9PEZI</name>
<keyword evidence="2" id="KW-1185">Reference proteome</keyword>
<dbReference type="InterPro" id="IPR008775">
    <property type="entry name" value="Phytyl_CoA_dOase-like"/>
</dbReference>
<evidence type="ECO:0008006" key="3">
    <source>
        <dbReference type="Google" id="ProtNLM"/>
    </source>
</evidence>
<comment type="caution">
    <text evidence="1">The sequence shown here is derived from an EMBL/GenBank/DDBJ whole genome shotgun (WGS) entry which is preliminary data.</text>
</comment>
<reference evidence="1 2" key="1">
    <citation type="submission" date="2018-06" db="EMBL/GenBank/DDBJ databases">
        <title>Complete Genomes of Monosporascus.</title>
        <authorList>
            <person name="Robinson A.J."/>
            <person name="Natvig D.O."/>
        </authorList>
    </citation>
    <scope>NUCLEOTIDE SEQUENCE [LARGE SCALE GENOMIC DNA]</scope>
    <source>
        <strain evidence="1 2">CBS 609.92</strain>
    </source>
</reference>
<dbReference type="Gene3D" id="2.60.120.620">
    <property type="entry name" value="q2cbj1_9rhob like domain"/>
    <property type="match status" value="1"/>
</dbReference>